<feature type="region of interest" description="Disordered" evidence="1">
    <location>
        <begin position="57"/>
        <end position="82"/>
    </location>
</feature>
<evidence type="ECO:0000256" key="1">
    <source>
        <dbReference type="SAM" id="MobiDB-lite"/>
    </source>
</evidence>
<keyword evidence="2" id="KW-1133">Transmembrane helix</keyword>
<dbReference type="InterPro" id="IPR011044">
    <property type="entry name" value="Quino_amine_DH_bsu"/>
</dbReference>
<comment type="caution">
    <text evidence="3">The sequence shown here is derived from an EMBL/GenBank/DDBJ whole genome shotgun (WGS) entry which is preliminary data.</text>
</comment>
<evidence type="ECO:0000256" key="2">
    <source>
        <dbReference type="SAM" id="Phobius"/>
    </source>
</evidence>
<dbReference type="InterPro" id="IPR011042">
    <property type="entry name" value="6-blade_b-propeller_TolB-like"/>
</dbReference>
<dbReference type="Proteomes" id="UP001602245">
    <property type="component" value="Unassembled WGS sequence"/>
</dbReference>
<keyword evidence="2" id="KW-0472">Membrane</keyword>
<evidence type="ECO:0000313" key="3">
    <source>
        <dbReference type="EMBL" id="MFF5294331.1"/>
    </source>
</evidence>
<keyword evidence="2" id="KW-0812">Transmembrane</keyword>
<protein>
    <submittedName>
        <fullName evidence="3">Uncharacterized protein</fullName>
    </submittedName>
</protein>
<dbReference type="SUPFAM" id="SSF50969">
    <property type="entry name" value="YVTN repeat-like/Quinoprotein amine dehydrogenase"/>
    <property type="match status" value="1"/>
</dbReference>
<accession>A0ABW6WQ41</accession>
<sequence length="388" mass="39501">MVPDRDPEQPDVLVFGEARSGGGPGRLRLRKLGLPAVLAAAVLAAVVAYVAGSSGTVAAPSASPSPVAPSRSPLPSLSSDAPEVTELGHPLLGVTAPWELFGLGPDGVVRIELARGRITRTAVPPVDSSGPISFLAGPGTAIVRPLDAVAGYAVPDGQRARTLAGPLGAFGPALPGPDPAHMWAVVQSNGQVQAMRLIGFDGRPTAASIALPPTSGGNAAPDGAGYLVVYAAGGTYDLRPGSIRRITTGQLLAMGPTGWLTLECDDQLRCFTVAVDRSTWAHRVLGPAISTSGPSGLISPDGRAAAIATQNSSGASSVHLIDMSNGKDRVLAVPARGDGDGMAWSPDGRWLFVAGTDARVHAIDPTGRDHDLGVQLPVLDQLTTRTAP</sequence>
<evidence type="ECO:0000313" key="4">
    <source>
        <dbReference type="Proteomes" id="UP001602245"/>
    </source>
</evidence>
<dbReference type="EMBL" id="JBIAZU010000006">
    <property type="protein sequence ID" value="MFF5294331.1"/>
    <property type="molecule type" value="Genomic_DNA"/>
</dbReference>
<name>A0ABW6WQ41_9ACTN</name>
<gene>
    <name evidence="3" type="ORF">ACFY35_33255</name>
</gene>
<feature type="transmembrane region" description="Helical" evidence="2">
    <location>
        <begin position="32"/>
        <end position="51"/>
    </location>
</feature>
<keyword evidence="4" id="KW-1185">Reference proteome</keyword>
<organism evidence="3 4">
    <name type="scientific">Paractinoplanes globisporus</name>
    <dbReference type="NCBI Taxonomy" id="113565"/>
    <lineage>
        <taxon>Bacteria</taxon>
        <taxon>Bacillati</taxon>
        <taxon>Actinomycetota</taxon>
        <taxon>Actinomycetes</taxon>
        <taxon>Micromonosporales</taxon>
        <taxon>Micromonosporaceae</taxon>
        <taxon>Paractinoplanes</taxon>
    </lineage>
</organism>
<dbReference type="Gene3D" id="2.120.10.30">
    <property type="entry name" value="TolB, C-terminal domain"/>
    <property type="match status" value="1"/>
</dbReference>
<proteinExistence type="predicted"/>
<dbReference type="RefSeq" id="WP_157296566.1">
    <property type="nucleotide sequence ID" value="NZ_JBIAZU010000006.1"/>
</dbReference>
<reference evidence="3 4" key="1">
    <citation type="submission" date="2024-10" db="EMBL/GenBank/DDBJ databases">
        <title>The Natural Products Discovery Center: Release of the First 8490 Sequenced Strains for Exploring Actinobacteria Biosynthetic Diversity.</title>
        <authorList>
            <person name="Kalkreuter E."/>
            <person name="Kautsar S.A."/>
            <person name="Yang D."/>
            <person name="Bader C.D."/>
            <person name="Teijaro C.N."/>
            <person name="Fluegel L."/>
            <person name="Davis C.M."/>
            <person name="Simpson J.R."/>
            <person name="Lauterbach L."/>
            <person name="Steele A.D."/>
            <person name="Gui C."/>
            <person name="Meng S."/>
            <person name="Li G."/>
            <person name="Viehrig K."/>
            <person name="Ye F."/>
            <person name="Su P."/>
            <person name="Kiefer A.F."/>
            <person name="Nichols A."/>
            <person name="Cepeda A.J."/>
            <person name="Yan W."/>
            <person name="Fan B."/>
            <person name="Jiang Y."/>
            <person name="Adhikari A."/>
            <person name="Zheng C.-J."/>
            <person name="Schuster L."/>
            <person name="Cowan T.M."/>
            <person name="Smanski M.J."/>
            <person name="Chevrette M.G."/>
            <person name="De Carvalho L.P.S."/>
            <person name="Shen B."/>
        </authorList>
    </citation>
    <scope>NUCLEOTIDE SEQUENCE [LARGE SCALE GENOMIC DNA]</scope>
    <source>
        <strain evidence="3 4">NPDC000087</strain>
    </source>
</reference>